<evidence type="ECO:0000256" key="1">
    <source>
        <dbReference type="ARBA" id="ARBA00006484"/>
    </source>
</evidence>
<dbReference type="PANTHER" id="PTHR44196:SF3">
    <property type="entry name" value="SHORT CHAIN DEHYDROGENASE FAMILY PROTEIN"/>
    <property type="match status" value="1"/>
</dbReference>
<reference evidence="4 5" key="1">
    <citation type="submission" date="2024-04" db="EMBL/GenBank/DDBJ databases">
        <title>whole genome sequencing of Lutimonas vermicola strain IMCC1616.</title>
        <authorList>
            <person name="Bae S.S."/>
        </authorList>
    </citation>
    <scope>NUCLEOTIDE SEQUENCE [LARGE SCALE GENOMIC DNA]</scope>
    <source>
        <strain evidence="4 5">IMCC1616</strain>
    </source>
</reference>
<proteinExistence type="inferred from homology"/>
<evidence type="ECO:0000256" key="2">
    <source>
        <dbReference type="ARBA" id="ARBA00023002"/>
    </source>
</evidence>
<dbReference type="PRINTS" id="PR00080">
    <property type="entry name" value="SDRFAMILY"/>
</dbReference>
<dbReference type="SUPFAM" id="SSF51735">
    <property type="entry name" value="NAD(P)-binding Rossmann-fold domains"/>
    <property type="match status" value="1"/>
</dbReference>
<dbReference type="PRINTS" id="PR00081">
    <property type="entry name" value="GDHRDH"/>
</dbReference>
<comment type="caution">
    <text evidence="4">The sequence shown here is derived from an EMBL/GenBank/DDBJ whole genome shotgun (WGS) entry which is preliminary data.</text>
</comment>
<dbReference type="Pfam" id="PF00106">
    <property type="entry name" value="adh_short"/>
    <property type="match status" value="1"/>
</dbReference>
<evidence type="ECO:0000313" key="5">
    <source>
        <dbReference type="Proteomes" id="UP001474120"/>
    </source>
</evidence>
<dbReference type="InterPro" id="IPR036291">
    <property type="entry name" value="NAD(P)-bd_dom_sf"/>
</dbReference>
<dbReference type="Proteomes" id="UP001474120">
    <property type="component" value="Unassembled WGS sequence"/>
</dbReference>
<name>A0ABU9L625_9FLAO</name>
<comment type="similarity">
    <text evidence="1 3">Belongs to the short-chain dehydrogenases/reductases (SDR) family.</text>
</comment>
<keyword evidence="2" id="KW-0560">Oxidoreductase</keyword>
<dbReference type="Gene3D" id="3.40.50.720">
    <property type="entry name" value="NAD(P)-binding Rossmann-like Domain"/>
    <property type="match status" value="1"/>
</dbReference>
<keyword evidence="5" id="KW-1185">Reference proteome</keyword>
<dbReference type="InterPro" id="IPR002347">
    <property type="entry name" value="SDR_fam"/>
</dbReference>
<dbReference type="EMBL" id="JBCDNA010000003">
    <property type="protein sequence ID" value="MEL4457242.1"/>
    <property type="molecule type" value="Genomic_DNA"/>
</dbReference>
<organism evidence="4 5">
    <name type="scientific">Lutimonas vermicola</name>
    <dbReference type="NCBI Taxonomy" id="414288"/>
    <lineage>
        <taxon>Bacteria</taxon>
        <taxon>Pseudomonadati</taxon>
        <taxon>Bacteroidota</taxon>
        <taxon>Flavobacteriia</taxon>
        <taxon>Flavobacteriales</taxon>
        <taxon>Flavobacteriaceae</taxon>
        <taxon>Lutimonas</taxon>
    </lineage>
</organism>
<accession>A0ABU9L625</accession>
<sequence length="240" mass="27357">MSRNAIVFGATSGIGKELAKLLVNDGYNVLVTGRRQEMLAAVKDENPDKYMTRRHDITDLEETEKLFKEIPAIFETVDLIVHNAGIGENNFNLEWEKDLPTLETNVMGATKVYQLSYNYFKNQGFGHLVSITSIASLRGNRHVPAYHASKAFQASYMESLWMKARKTKKAKISITNILPGYVDTDIITGPTFWMAPVDKAVKQIYLAIKKKKRKAYITKRWRLVALMMKIVPPQILIKYL</sequence>
<evidence type="ECO:0000256" key="3">
    <source>
        <dbReference type="RuleBase" id="RU000363"/>
    </source>
</evidence>
<dbReference type="RefSeq" id="WP_342161404.1">
    <property type="nucleotide sequence ID" value="NZ_JBCDNA010000003.1"/>
</dbReference>
<evidence type="ECO:0000313" key="4">
    <source>
        <dbReference type="EMBL" id="MEL4457242.1"/>
    </source>
</evidence>
<protein>
    <submittedName>
        <fullName evidence="4">SDR family NAD(P)-dependent oxidoreductase</fullName>
    </submittedName>
</protein>
<dbReference type="PANTHER" id="PTHR44196">
    <property type="entry name" value="DEHYDROGENASE/REDUCTASE SDR FAMILY MEMBER 7B"/>
    <property type="match status" value="1"/>
</dbReference>
<gene>
    <name evidence="4" type="ORF">AABB81_15150</name>
</gene>